<dbReference type="RefSeq" id="WP_009727447.1">
    <property type="nucleotide sequence ID" value="NZ_APHR01000077.1"/>
</dbReference>
<proteinExistence type="predicted"/>
<dbReference type="STRING" id="1286106.MPL1_12533"/>
<evidence type="ECO:0000259" key="1">
    <source>
        <dbReference type="Pfam" id="PF04994"/>
    </source>
</evidence>
<name>M7NXM6_9GAMM</name>
<dbReference type="Gene3D" id="1.10.150.20">
    <property type="entry name" value="5' to 3' exonuclease, C-terminal subdomain"/>
    <property type="match status" value="1"/>
</dbReference>
<dbReference type="Proteomes" id="UP000012019">
    <property type="component" value="Unassembled WGS sequence"/>
</dbReference>
<dbReference type="AlphaFoldDB" id="M7NXM6"/>
<dbReference type="InterPro" id="IPR047525">
    <property type="entry name" value="TfoX-like"/>
</dbReference>
<gene>
    <name evidence="2" type="ORF">MPL1_12533</name>
</gene>
<organism evidence="2 3">
    <name type="scientific">Methylophaga lonarensis MPL</name>
    <dbReference type="NCBI Taxonomy" id="1286106"/>
    <lineage>
        <taxon>Bacteria</taxon>
        <taxon>Pseudomonadati</taxon>
        <taxon>Pseudomonadota</taxon>
        <taxon>Gammaproteobacteria</taxon>
        <taxon>Thiotrichales</taxon>
        <taxon>Piscirickettsiaceae</taxon>
        <taxon>Methylophaga</taxon>
    </lineage>
</organism>
<dbReference type="EMBL" id="APHR01000077">
    <property type="protein sequence ID" value="EMR12022.1"/>
    <property type="molecule type" value="Genomic_DNA"/>
</dbReference>
<dbReference type="PANTHER" id="PTHR36121:SF1">
    <property type="entry name" value="PROTEIN SXY"/>
    <property type="match status" value="1"/>
</dbReference>
<sequence length="86" mass="9876">MATNQLMQLKNIGQKLANRLNEVGIFTEADLRRLGAVEAHRLIKSRYPDETLPVCYYLYSFEGALSNLHWNAIGEARKKQLKSQLQ</sequence>
<dbReference type="Pfam" id="PF04994">
    <property type="entry name" value="TfoX_C"/>
    <property type="match status" value="1"/>
</dbReference>
<reference evidence="2 3" key="1">
    <citation type="journal article" date="2013" name="Genome Announc.">
        <title>Draft Genome Sequence of Methylophaga lonarensis MPLT, a Haloalkaliphilic (Non-Methane-Utilizing) Methylotroph.</title>
        <authorList>
            <person name="Shetty S.A."/>
            <person name="Marathe N.P."/>
            <person name="Munot H."/>
            <person name="Antony C.P."/>
            <person name="Dhotre D.P."/>
            <person name="Murrell J.C."/>
            <person name="Shouche Y.S."/>
        </authorList>
    </citation>
    <scope>NUCLEOTIDE SEQUENCE [LARGE SCALE GENOMIC DNA]</scope>
    <source>
        <strain evidence="2 3">MPL</strain>
    </source>
</reference>
<evidence type="ECO:0000313" key="3">
    <source>
        <dbReference type="Proteomes" id="UP000012019"/>
    </source>
</evidence>
<protein>
    <submittedName>
        <fullName evidence="2">TfoX domain-containing protein</fullName>
    </submittedName>
</protein>
<keyword evidence="3" id="KW-1185">Reference proteome</keyword>
<dbReference type="PATRIC" id="fig|1286106.3.peg.2503"/>
<accession>M7NXM6</accession>
<dbReference type="OrthoDB" id="1034776at2"/>
<feature type="domain" description="TfoX C-terminal" evidence="1">
    <location>
        <begin position="3"/>
        <end position="84"/>
    </location>
</feature>
<comment type="caution">
    <text evidence="2">The sequence shown here is derived from an EMBL/GenBank/DDBJ whole genome shotgun (WGS) entry which is preliminary data.</text>
</comment>
<dbReference type="PANTHER" id="PTHR36121">
    <property type="entry name" value="PROTEIN SXY"/>
    <property type="match status" value="1"/>
</dbReference>
<evidence type="ECO:0000313" key="2">
    <source>
        <dbReference type="EMBL" id="EMR12022.1"/>
    </source>
</evidence>
<dbReference type="InterPro" id="IPR007077">
    <property type="entry name" value="TfoX_C"/>
</dbReference>